<evidence type="ECO:0000256" key="1">
    <source>
        <dbReference type="ARBA" id="ARBA00023125"/>
    </source>
</evidence>
<dbReference type="EMBL" id="SULG01000012">
    <property type="protein sequence ID" value="TLD42809.1"/>
    <property type="molecule type" value="Genomic_DNA"/>
</dbReference>
<evidence type="ECO:0000259" key="2">
    <source>
        <dbReference type="PROSITE" id="PS50943"/>
    </source>
</evidence>
<accession>A0A533QE25</accession>
<name>A0A533QE25_9BACT</name>
<dbReference type="InterPro" id="IPR010982">
    <property type="entry name" value="Lambda_DNA-bd_dom_sf"/>
</dbReference>
<dbReference type="CDD" id="cd00093">
    <property type="entry name" value="HTH_XRE"/>
    <property type="match status" value="1"/>
</dbReference>
<dbReference type="SMART" id="SM00530">
    <property type="entry name" value="HTH_XRE"/>
    <property type="match status" value="1"/>
</dbReference>
<dbReference type="Pfam" id="PF01381">
    <property type="entry name" value="HTH_3"/>
    <property type="match status" value="1"/>
</dbReference>
<dbReference type="GO" id="GO:0003677">
    <property type="term" value="F:DNA binding"/>
    <property type="evidence" value="ECO:0007669"/>
    <property type="project" value="UniProtKB-KW"/>
</dbReference>
<gene>
    <name evidence="3" type="ORF">JETT_0831</name>
</gene>
<dbReference type="InterPro" id="IPR001387">
    <property type="entry name" value="Cro/C1-type_HTH"/>
</dbReference>
<dbReference type="AlphaFoldDB" id="A0A533QE25"/>
<feature type="domain" description="HTH cro/C1-type" evidence="2">
    <location>
        <begin position="30"/>
        <end position="76"/>
    </location>
</feature>
<dbReference type="PANTHER" id="PTHR36924:SF1">
    <property type="entry name" value="ANTITOXIN HIGA-1"/>
    <property type="match status" value="1"/>
</dbReference>
<dbReference type="InterPro" id="IPR013430">
    <property type="entry name" value="Toxin_antidote_HigA"/>
</dbReference>
<evidence type="ECO:0000313" key="3">
    <source>
        <dbReference type="EMBL" id="TLD42809.1"/>
    </source>
</evidence>
<sequence>MKEGKSMAGLIRKPTHPGEILKEDFMKPPGMTQSHLAKEIHTTFRMINEIVNEKRNISSEMAIRLSRYFGTSPELWLNLQNQYDLYVVKEKKMNILKEIKPLRATKHKEEKALRKD</sequence>
<proteinExistence type="predicted"/>
<dbReference type="SUPFAM" id="SSF47413">
    <property type="entry name" value="lambda repressor-like DNA-binding domains"/>
    <property type="match status" value="1"/>
</dbReference>
<dbReference type="NCBIfam" id="TIGR02607">
    <property type="entry name" value="antidote_HigA"/>
    <property type="match status" value="1"/>
</dbReference>
<protein>
    <submittedName>
        <fullName evidence="3">HigA protein (Antitoxin to HigB)</fullName>
    </submittedName>
</protein>
<comment type="caution">
    <text evidence="3">The sequence shown here is derived from an EMBL/GenBank/DDBJ whole genome shotgun (WGS) entry which is preliminary data.</text>
</comment>
<reference evidence="3 4" key="1">
    <citation type="submission" date="2019-04" db="EMBL/GenBank/DDBJ databases">
        <title>Genome of a novel bacterium Candidatus Jettenia ecosi reconstructed from metagenome of an anammox bioreactor.</title>
        <authorList>
            <person name="Mardanov A.V."/>
            <person name="Beletsky A.V."/>
            <person name="Ravin N.V."/>
            <person name="Botchkova E.A."/>
            <person name="Litti Y.V."/>
            <person name="Nozhevnikova A.N."/>
        </authorList>
    </citation>
    <scope>NUCLEOTIDE SEQUENCE [LARGE SCALE GENOMIC DNA]</scope>
    <source>
        <strain evidence="3">J2</strain>
    </source>
</reference>
<organism evidence="3 4">
    <name type="scientific">Candidatus Jettenia ecosi</name>
    <dbReference type="NCBI Taxonomy" id="2494326"/>
    <lineage>
        <taxon>Bacteria</taxon>
        <taxon>Pseudomonadati</taxon>
        <taxon>Planctomycetota</taxon>
        <taxon>Candidatus Brocadiia</taxon>
        <taxon>Candidatus Brocadiales</taxon>
        <taxon>Candidatus Brocadiaceae</taxon>
        <taxon>Candidatus Jettenia</taxon>
    </lineage>
</organism>
<dbReference type="PANTHER" id="PTHR36924">
    <property type="entry name" value="ANTITOXIN HIGA-1"/>
    <property type="match status" value="1"/>
</dbReference>
<dbReference type="Proteomes" id="UP000319783">
    <property type="component" value="Unassembled WGS sequence"/>
</dbReference>
<dbReference type="Gene3D" id="1.10.260.40">
    <property type="entry name" value="lambda repressor-like DNA-binding domains"/>
    <property type="match status" value="1"/>
</dbReference>
<evidence type="ECO:0000313" key="4">
    <source>
        <dbReference type="Proteomes" id="UP000319783"/>
    </source>
</evidence>
<keyword evidence="1" id="KW-0238">DNA-binding</keyword>
<dbReference type="PROSITE" id="PS50943">
    <property type="entry name" value="HTH_CROC1"/>
    <property type="match status" value="1"/>
</dbReference>